<proteinExistence type="predicted"/>
<sequence>MTTNPREQQHRAATSSMSVRRPKKLIVCCDGTWADSDNSWVKGKRGQPGHPAFPTNVARIARAIKPEDDDHHPQITYYQAGIGTGLGVYNHVVGGGTGLGLAVHVREAYAFLASNYSEHESVIPPDSIFLIGFSRGAYTARSLGGFICAMGILKRQAMAHFYEIFEDWVKAGDPKHEPVFFKNYFQHHTDVKEIHPDYRLSKSRKTEERDKYLKDYFSKLEALGLTQKAYINAIGVWDTVGALGIPVNPILQKAFPFLPSFFRSYKWYDTRLDDQMRNAFQALALDERRFPFSPAIWENNPDHPTNLQQVWFPGSHSDVGGSYPDSGIANMTLAWMMDRLSGNMVEDRSKFHHRDWIQFDEDRIGLWYDCQLAGYQTHKRDKYRPWALGKISDSNTFPHYLLGKRTRQPGRNFASFYGSGRVNRERPLVHTSEQIHRSVRRRIEKCGRGVEPQWDGVIGLGGWHVTPLIQYAWRHIRKGEISYDPRRKGHSLHGWSMPVSLEEPDDITDGETVRVKWVWQGQEGYQPLPEAKLGRYEMKFFQQCNKNEMERKNIFESASSPSGRVNSLHGRTF</sequence>
<keyword evidence="3" id="KW-1185">Reference proteome</keyword>
<organism evidence="2 3">
    <name type="scientific">Piedraia hortae CBS 480.64</name>
    <dbReference type="NCBI Taxonomy" id="1314780"/>
    <lineage>
        <taxon>Eukaryota</taxon>
        <taxon>Fungi</taxon>
        <taxon>Dikarya</taxon>
        <taxon>Ascomycota</taxon>
        <taxon>Pezizomycotina</taxon>
        <taxon>Dothideomycetes</taxon>
        <taxon>Dothideomycetidae</taxon>
        <taxon>Capnodiales</taxon>
        <taxon>Piedraiaceae</taxon>
        <taxon>Piedraia</taxon>
    </lineage>
</organism>
<dbReference type="PANTHER" id="PTHR33840:SF1">
    <property type="entry name" value="TLE1 PHOSPHOLIPASE DOMAIN-CONTAINING PROTEIN"/>
    <property type="match status" value="1"/>
</dbReference>
<dbReference type="Pfam" id="PF09994">
    <property type="entry name" value="T6SS_Tle1-like_cat"/>
    <property type="match status" value="1"/>
</dbReference>
<dbReference type="PANTHER" id="PTHR33840">
    <property type="match status" value="1"/>
</dbReference>
<name>A0A6A7C6N9_9PEZI</name>
<accession>A0A6A7C6N9</accession>
<evidence type="ECO:0000313" key="3">
    <source>
        <dbReference type="Proteomes" id="UP000799421"/>
    </source>
</evidence>
<gene>
    <name evidence="2" type="ORF">K470DRAFT_274897</name>
</gene>
<feature type="domain" description="T6SS Phospholipase effector Tle1-like catalytic" evidence="1">
    <location>
        <begin position="23"/>
        <end position="338"/>
    </location>
</feature>
<dbReference type="AlphaFoldDB" id="A0A6A7C6N9"/>
<dbReference type="EMBL" id="MU005963">
    <property type="protein sequence ID" value="KAF2862907.1"/>
    <property type="molecule type" value="Genomic_DNA"/>
</dbReference>
<evidence type="ECO:0000259" key="1">
    <source>
        <dbReference type="Pfam" id="PF09994"/>
    </source>
</evidence>
<dbReference type="Proteomes" id="UP000799421">
    <property type="component" value="Unassembled WGS sequence"/>
</dbReference>
<reference evidence="2" key="1">
    <citation type="journal article" date="2020" name="Stud. Mycol.">
        <title>101 Dothideomycetes genomes: a test case for predicting lifestyles and emergence of pathogens.</title>
        <authorList>
            <person name="Haridas S."/>
            <person name="Albert R."/>
            <person name="Binder M."/>
            <person name="Bloem J."/>
            <person name="Labutti K."/>
            <person name="Salamov A."/>
            <person name="Andreopoulos B."/>
            <person name="Baker S."/>
            <person name="Barry K."/>
            <person name="Bills G."/>
            <person name="Bluhm B."/>
            <person name="Cannon C."/>
            <person name="Castanera R."/>
            <person name="Culley D."/>
            <person name="Daum C."/>
            <person name="Ezra D."/>
            <person name="Gonzalez J."/>
            <person name="Henrissat B."/>
            <person name="Kuo A."/>
            <person name="Liang C."/>
            <person name="Lipzen A."/>
            <person name="Lutzoni F."/>
            <person name="Magnuson J."/>
            <person name="Mondo S."/>
            <person name="Nolan M."/>
            <person name="Ohm R."/>
            <person name="Pangilinan J."/>
            <person name="Park H.-J."/>
            <person name="Ramirez L."/>
            <person name="Alfaro M."/>
            <person name="Sun H."/>
            <person name="Tritt A."/>
            <person name="Yoshinaga Y."/>
            <person name="Zwiers L.-H."/>
            <person name="Turgeon B."/>
            <person name="Goodwin S."/>
            <person name="Spatafora J."/>
            <person name="Crous P."/>
            <person name="Grigoriev I."/>
        </authorList>
    </citation>
    <scope>NUCLEOTIDE SEQUENCE</scope>
    <source>
        <strain evidence="2">CBS 480.64</strain>
    </source>
</reference>
<dbReference type="OrthoDB" id="3057168at2759"/>
<protein>
    <recommendedName>
        <fullName evidence="1">T6SS Phospholipase effector Tle1-like catalytic domain-containing protein</fullName>
    </recommendedName>
</protein>
<dbReference type="InterPro" id="IPR018712">
    <property type="entry name" value="Tle1-like_cat"/>
</dbReference>
<evidence type="ECO:0000313" key="2">
    <source>
        <dbReference type="EMBL" id="KAF2862907.1"/>
    </source>
</evidence>